<dbReference type="AlphaFoldDB" id="A0A0A9HN43"/>
<proteinExistence type="predicted"/>
<sequence>MEFHVTVLRSAILSNSRRASSTSPHFAYMSTRALLTVRSCLTPVTTA</sequence>
<name>A0A0A9HN43_ARUDO</name>
<organism evidence="1">
    <name type="scientific">Arundo donax</name>
    <name type="common">Giant reed</name>
    <name type="synonym">Donax arundinaceus</name>
    <dbReference type="NCBI Taxonomy" id="35708"/>
    <lineage>
        <taxon>Eukaryota</taxon>
        <taxon>Viridiplantae</taxon>
        <taxon>Streptophyta</taxon>
        <taxon>Embryophyta</taxon>
        <taxon>Tracheophyta</taxon>
        <taxon>Spermatophyta</taxon>
        <taxon>Magnoliopsida</taxon>
        <taxon>Liliopsida</taxon>
        <taxon>Poales</taxon>
        <taxon>Poaceae</taxon>
        <taxon>PACMAD clade</taxon>
        <taxon>Arundinoideae</taxon>
        <taxon>Arundineae</taxon>
        <taxon>Arundo</taxon>
    </lineage>
</organism>
<dbReference type="EMBL" id="GBRH01161580">
    <property type="protein sequence ID" value="JAE36316.1"/>
    <property type="molecule type" value="Transcribed_RNA"/>
</dbReference>
<evidence type="ECO:0000313" key="1">
    <source>
        <dbReference type="EMBL" id="JAE36316.1"/>
    </source>
</evidence>
<accession>A0A0A9HN43</accession>
<protein>
    <submittedName>
        <fullName evidence="1">Uncharacterized protein</fullName>
    </submittedName>
</protein>
<reference evidence="1" key="2">
    <citation type="journal article" date="2015" name="Data Brief">
        <title>Shoot transcriptome of the giant reed, Arundo donax.</title>
        <authorList>
            <person name="Barrero R.A."/>
            <person name="Guerrero F.D."/>
            <person name="Moolhuijzen P."/>
            <person name="Goolsby J.A."/>
            <person name="Tidwell J."/>
            <person name="Bellgard S.E."/>
            <person name="Bellgard M.I."/>
        </authorList>
    </citation>
    <scope>NUCLEOTIDE SEQUENCE</scope>
    <source>
        <tissue evidence="1">Shoot tissue taken approximately 20 cm above the soil surface</tissue>
    </source>
</reference>
<reference evidence="1" key="1">
    <citation type="submission" date="2014-09" db="EMBL/GenBank/DDBJ databases">
        <authorList>
            <person name="Magalhaes I.L.F."/>
            <person name="Oliveira U."/>
            <person name="Santos F.R."/>
            <person name="Vidigal T.H.D.A."/>
            <person name="Brescovit A.D."/>
            <person name="Santos A.J."/>
        </authorList>
    </citation>
    <scope>NUCLEOTIDE SEQUENCE</scope>
    <source>
        <tissue evidence="1">Shoot tissue taken approximately 20 cm above the soil surface</tissue>
    </source>
</reference>